<dbReference type="EMBL" id="CAJPWZ010002274">
    <property type="protein sequence ID" value="CAG2234882.1"/>
    <property type="molecule type" value="Genomic_DNA"/>
</dbReference>
<dbReference type="Pfam" id="PF21787">
    <property type="entry name" value="TNP-like_RNaseH_N"/>
    <property type="match status" value="1"/>
</dbReference>
<dbReference type="AlphaFoldDB" id="A0A8S3TMF4"/>
<reference evidence="2" key="1">
    <citation type="submission" date="2021-03" db="EMBL/GenBank/DDBJ databases">
        <authorList>
            <person name="Bekaert M."/>
        </authorList>
    </citation>
    <scope>NUCLEOTIDE SEQUENCE</scope>
</reference>
<gene>
    <name evidence="2" type="ORF">MEDL_47477</name>
</gene>
<keyword evidence="2" id="KW-0548">Nucleotidyltransferase</keyword>
<name>A0A8S3TMF4_MYTED</name>
<dbReference type="Proteomes" id="UP000683360">
    <property type="component" value="Unassembled WGS sequence"/>
</dbReference>
<dbReference type="GO" id="GO:0016779">
    <property type="term" value="F:nucleotidyltransferase activity"/>
    <property type="evidence" value="ECO:0007669"/>
    <property type="project" value="UniProtKB-KW"/>
</dbReference>
<accession>A0A8S3TMF4</accession>
<dbReference type="OrthoDB" id="6095245at2759"/>
<dbReference type="InterPro" id="IPR048365">
    <property type="entry name" value="TNP-like_RNaseH_N"/>
</dbReference>
<organism evidence="2 3">
    <name type="scientific">Mytilus edulis</name>
    <name type="common">Blue mussel</name>
    <dbReference type="NCBI Taxonomy" id="6550"/>
    <lineage>
        <taxon>Eukaryota</taxon>
        <taxon>Metazoa</taxon>
        <taxon>Spiralia</taxon>
        <taxon>Lophotrochozoa</taxon>
        <taxon>Mollusca</taxon>
        <taxon>Bivalvia</taxon>
        <taxon>Autobranchia</taxon>
        <taxon>Pteriomorphia</taxon>
        <taxon>Mytilida</taxon>
        <taxon>Mytiloidea</taxon>
        <taxon>Mytilidae</taxon>
        <taxon>Mytilinae</taxon>
        <taxon>Mytilus</taxon>
    </lineage>
</organism>
<evidence type="ECO:0000313" key="3">
    <source>
        <dbReference type="Proteomes" id="UP000683360"/>
    </source>
</evidence>
<sequence>MCTNVSGIILSDVYRHSICHLQLTTVQGQCEIEKYDILYEALRCSLPAPYILNSTRSVIQILSFYNNSEKSVINSNICRNFKVNISIHQIAVSAAHEIWEGMHSSFTYAKDNTVELIGYVNIDYVGNQIPEIEKLTNNTSSKLAKFMLVLMVRGVTTSLKFPFAAFATTNITADFLYPIIWKAVQILESFVKLKVLFLTCDGPSNRRFFNLHRLNDELVYYTVNPHDTSRNLYFVSDVPHLLKTTRNCFINSQSNKNTRPFWKDRKDISRLHLVRLFEELCELDLYNPCSKLTRGHIDMKAFSYMNFNLEAHI</sequence>
<feature type="domain" description="Transposable element P transposase-like RNase H" evidence="1">
    <location>
        <begin position="115"/>
        <end position="206"/>
    </location>
</feature>
<evidence type="ECO:0000313" key="2">
    <source>
        <dbReference type="EMBL" id="CAG2234882.1"/>
    </source>
</evidence>
<keyword evidence="2" id="KW-0808">Transferase</keyword>
<evidence type="ECO:0000259" key="1">
    <source>
        <dbReference type="Pfam" id="PF21787"/>
    </source>
</evidence>
<dbReference type="EC" id="2.7.7.-" evidence="2"/>
<proteinExistence type="predicted"/>
<comment type="caution">
    <text evidence="2">The sequence shown here is derived from an EMBL/GenBank/DDBJ whole genome shotgun (WGS) entry which is preliminary data.</text>
</comment>
<keyword evidence="3" id="KW-1185">Reference proteome</keyword>
<protein>
    <submittedName>
        <fullName evidence="2">THAP9</fullName>
        <ecNumber evidence="2">2.7.7.-</ecNumber>
    </submittedName>
</protein>